<feature type="compositionally biased region" description="Polar residues" evidence="5">
    <location>
        <begin position="408"/>
        <end position="425"/>
    </location>
</feature>
<dbReference type="InterPro" id="IPR011761">
    <property type="entry name" value="ATP-grasp"/>
</dbReference>
<proteinExistence type="predicted"/>
<dbReference type="AlphaFoldDB" id="A0AB39NF47"/>
<evidence type="ECO:0000256" key="3">
    <source>
        <dbReference type="ARBA" id="ARBA00022840"/>
    </source>
</evidence>
<evidence type="ECO:0000256" key="1">
    <source>
        <dbReference type="ARBA" id="ARBA00022598"/>
    </source>
</evidence>
<dbReference type="GO" id="GO:0046872">
    <property type="term" value="F:metal ion binding"/>
    <property type="evidence" value="ECO:0007669"/>
    <property type="project" value="InterPro"/>
</dbReference>
<dbReference type="PANTHER" id="PTHR43585">
    <property type="entry name" value="FUMIPYRROLE BIOSYNTHESIS PROTEIN C"/>
    <property type="match status" value="1"/>
</dbReference>
<evidence type="ECO:0000313" key="7">
    <source>
        <dbReference type="EMBL" id="XDQ16053.1"/>
    </source>
</evidence>
<dbReference type="GO" id="GO:0005524">
    <property type="term" value="F:ATP binding"/>
    <property type="evidence" value="ECO:0007669"/>
    <property type="project" value="UniProtKB-UniRule"/>
</dbReference>
<name>A0AB39NF47_9ACTN</name>
<dbReference type="SUPFAM" id="SSF56059">
    <property type="entry name" value="Glutathione synthetase ATP-binding domain-like"/>
    <property type="match status" value="1"/>
</dbReference>
<keyword evidence="2 4" id="KW-0547">Nucleotide-binding</keyword>
<dbReference type="Gene3D" id="3.40.50.20">
    <property type="match status" value="1"/>
</dbReference>
<feature type="region of interest" description="Disordered" evidence="5">
    <location>
        <begin position="404"/>
        <end position="425"/>
    </location>
</feature>
<keyword evidence="3 4" id="KW-0067">ATP-binding</keyword>
<dbReference type="InterPro" id="IPR013815">
    <property type="entry name" value="ATP_grasp_subdomain_1"/>
</dbReference>
<evidence type="ECO:0000256" key="4">
    <source>
        <dbReference type="PROSITE-ProRule" id="PRU00409"/>
    </source>
</evidence>
<dbReference type="PROSITE" id="PS50975">
    <property type="entry name" value="ATP_GRASP"/>
    <property type="match status" value="1"/>
</dbReference>
<gene>
    <name evidence="7" type="ORF">AB5J55_44070</name>
</gene>
<organism evidence="7">
    <name type="scientific">Streptomyces sp. R11</name>
    <dbReference type="NCBI Taxonomy" id="3238625"/>
    <lineage>
        <taxon>Bacteria</taxon>
        <taxon>Bacillati</taxon>
        <taxon>Actinomycetota</taxon>
        <taxon>Actinomycetes</taxon>
        <taxon>Kitasatosporales</taxon>
        <taxon>Streptomycetaceae</taxon>
        <taxon>Streptomyces</taxon>
    </lineage>
</organism>
<dbReference type="Gene3D" id="3.30.470.20">
    <property type="entry name" value="ATP-grasp fold, B domain"/>
    <property type="match status" value="1"/>
</dbReference>
<dbReference type="GO" id="GO:0016874">
    <property type="term" value="F:ligase activity"/>
    <property type="evidence" value="ECO:0007669"/>
    <property type="project" value="UniProtKB-KW"/>
</dbReference>
<dbReference type="InterPro" id="IPR052032">
    <property type="entry name" value="ATP-dep_AA_Ligase"/>
</dbReference>
<evidence type="ECO:0000259" key="6">
    <source>
        <dbReference type="PROSITE" id="PS50975"/>
    </source>
</evidence>
<dbReference type="RefSeq" id="WP_369275976.1">
    <property type="nucleotide sequence ID" value="NZ_CP163432.1"/>
</dbReference>
<accession>A0AB39NF47</accession>
<feature type="domain" description="ATP-grasp" evidence="6">
    <location>
        <begin position="114"/>
        <end position="311"/>
    </location>
</feature>
<dbReference type="EMBL" id="CP163432">
    <property type="protein sequence ID" value="XDQ16053.1"/>
    <property type="molecule type" value="Genomic_DNA"/>
</dbReference>
<dbReference type="Gene3D" id="3.30.1490.20">
    <property type="entry name" value="ATP-grasp fold, A domain"/>
    <property type="match status" value="1"/>
</dbReference>
<dbReference type="PANTHER" id="PTHR43585:SF2">
    <property type="entry name" value="ATP-GRASP ENZYME FSQD"/>
    <property type="match status" value="1"/>
</dbReference>
<evidence type="ECO:0000256" key="5">
    <source>
        <dbReference type="SAM" id="MobiDB-lite"/>
    </source>
</evidence>
<sequence length="425" mass="46057">MHVLLVGARPETVQALHRAGHDITLLYEAGEVSRMNNTPELEGCIARKCAVDSYRNVESLWSAIDHLKPLPKIDAALTVNEYAVVPTAILGKQIGAIALDPAVAMACRDKAIQKTLWTESGIPTGKFLVLPDAAEQREVEKLLDRADLHAPFVIKPLAAAGSENVSVAESPAEIAAYAEANPHMRRLLVEEHITAPEWHFDGIVKDGRITNLMVSRYVEPLLCTKRGEPARSVALPPWKNPDLYAEVEEFTTRALAALSHSVGVFHFEAFGQQGSFIASELACRPGGSLVGAVAEKTIGVDLWAAATQLFTNDEPEVREVESGLVHGWVNLPSIPGIPNMVREEDLTRINGVGEVWITPQGKIMVDMTETTAMGIGYTTVTAYDETECRRVMDAVVATVRNVHEETAKSASTESQEGTPGNGDSQ</sequence>
<protein>
    <submittedName>
        <fullName evidence="7">Acetyl-CoA carboxylase biotin carboxylase subunit family protein</fullName>
    </submittedName>
</protein>
<evidence type="ECO:0000256" key="2">
    <source>
        <dbReference type="ARBA" id="ARBA00022741"/>
    </source>
</evidence>
<reference evidence="7" key="1">
    <citation type="submission" date="2024-07" db="EMBL/GenBank/DDBJ databases">
        <authorList>
            <person name="Yu S.T."/>
        </authorList>
    </citation>
    <scope>NUCLEOTIDE SEQUENCE</scope>
    <source>
        <strain evidence="7">R11</strain>
    </source>
</reference>
<keyword evidence="1" id="KW-0436">Ligase</keyword>